<proteinExistence type="predicted"/>
<evidence type="ECO:0000313" key="2">
    <source>
        <dbReference type="EMBL" id="CEG56104.1"/>
    </source>
</evidence>
<name>A0A098G2B0_9GAMM</name>
<dbReference type="Proteomes" id="UP000032430">
    <property type="component" value="Chromosome I"/>
</dbReference>
<dbReference type="RefSeq" id="WP_045094844.1">
    <property type="nucleotide sequence ID" value="NZ_LN614827.1"/>
</dbReference>
<gene>
    <name evidence="2" type="ORF">LFA_0652</name>
</gene>
<feature type="region of interest" description="Disordered" evidence="1">
    <location>
        <begin position="181"/>
        <end position="201"/>
    </location>
</feature>
<dbReference type="EMBL" id="LN614827">
    <property type="protein sequence ID" value="CEG56104.1"/>
    <property type="molecule type" value="Genomic_DNA"/>
</dbReference>
<evidence type="ECO:0000313" key="3">
    <source>
        <dbReference type="Proteomes" id="UP000032430"/>
    </source>
</evidence>
<reference evidence="3" key="1">
    <citation type="submission" date="2014-09" db="EMBL/GenBank/DDBJ databases">
        <authorList>
            <person name="Gomez-Valero L."/>
        </authorList>
    </citation>
    <scope>NUCLEOTIDE SEQUENCE [LARGE SCALE GENOMIC DNA]</scope>
    <source>
        <strain evidence="3">ATCC700992</strain>
    </source>
</reference>
<protein>
    <submittedName>
        <fullName evidence="2">Uncharacterized protein</fullName>
    </submittedName>
</protein>
<sequence>MELQPNLVAPSKTRRQQFIERSHAQKANLNNVDREPKLKTELERIVTDIHRMKEAYKSLEGVLKGKHRNDIDVLVAKVEHIMVNSVPNEEKIIQLIELLKEDYKKAKSHHTPSFLNKERSFLEDVNCSSNSHHYSRMLGLILANLFAVAELPEKLRHKDLNIITEVSHIIPSSQKEYSTFSFMSQSNTSAEDKDEKNIQPH</sequence>
<dbReference type="AlphaFoldDB" id="A0A098G2B0"/>
<evidence type="ECO:0000256" key="1">
    <source>
        <dbReference type="SAM" id="MobiDB-lite"/>
    </source>
</evidence>
<organism evidence="2 3">
    <name type="scientific">Legionella fallonii LLAP-10</name>
    <dbReference type="NCBI Taxonomy" id="1212491"/>
    <lineage>
        <taxon>Bacteria</taxon>
        <taxon>Pseudomonadati</taxon>
        <taxon>Pseudomonadota</taxon>
        <taxon>Gammaproteobacteria</taxon>
        <taxon>Legionellales</taxon>
        <taxon>Legionellaceae</taxon>
        <taxon>Legionella</taxon>
    </lineage>
</organism>
<dbReference type="KEGG" id="lfa:LFA_0652"/>
<accession>A0A098G2B0</accession>
<keyword evidence="3" id="KW-1185">Reference proteome</keyword>
<dbReference type="HOGENOM" id="CLU_1358993_0_0_6"/>
<feature type="compositionally biased region" description="Basic and acidic residues" evidence="1">
    <location>
        <begin position="190"/>
        <end position="201"/>
    </location>
</feature>
<dbReference type="OrthoDB" id="10018160at2"/>